<dbReference type="InterPro" id="IPR000644">
    <property type="entry name" value="CBS_dom"/>
</dbReference>
<accession>A0A1I4GB27</accession>
<keyword evidence="3 14" id="KW-1003">Cell membrane</keyword>
<evidence type="ECO:0000313" key="19">
    <source>
        <dbReference type="EMBL" id="SFL27268.1"/>
    </source>
</evidence>
<sequence length="395" mass="42693">MRGIRIGTVFGIPIKLDFTFLLVLPFFAYLIGADVGNLTSAINGLFGSSIEAGPLTTSPMSWVIGIAAALGLFLGVLLHEFGHSLVARNFGFEIESITLWLFGGVARFTEIPEDWKQEFYIAVAGPIVSVLVGVVSFVGFLVVPNSQAAVKFVLGYLAMTNVALAVFNMLPGFPMDGGRVLRALLARNRPHARATQIAAEVGKMFAFLLGIFGLFTNLFLIALAFFIYIGASSEAQQTVMKAAFENVVVRDIMTAREDLHTVTEQTSVAELMEQMFRERHTGYPVMRNGNLVGMVTLNDARGVNEVERDAYRVEDVMSDDVTSITPDAGAMDALAAMQEHNVGRLPVIDVDGELIGLVSRTDLMTAFDIIQTTGSLNPVSATDAVGERSSPSDVR</sequence>
<comment type="cofactor">
    <cofactor evidence="14 16">
        <name>Zn(2+)</name>
        <dbReference type="ChEBI" id="CHEBI:29105"/>
    </cofactor>
    <text evidence="14 16">Binds 1 zinc ion per subunit.</text>
</comment>
<evidence type="ECO:0000313" key="20">
    <source>
        <dbReference type="Proteomes" id="UP000199607"/>
    </source>
</evidence>
<feature type="binding site" evidence="16">
    <location>
        <position position="79"/>
    </location>
    <ligand>
        <name>Zn(2+)</name>
        <dbReference type="ChEBI" id="CHEBI:29105"/>
        <note>catalytic</note>
    </ligand>
</feature>
<feature type="domain" description="CBS" evidence="18">
    <location>
        <begin position="317"/>
        <end position="379"/>
    </location>
</feature>
<comment type="similarity">
    <text evidence="2 14">Belongs to the peptidase M50B family.</text>
</comment>
<feature type="transmembrane region" description="Helical" evidence="14">
    <location>
        <begin position="90"/>
        <end position="108"/>
    </location>
</feature>
<feature type="active site" evidence="15">
    <location>
        <position position="80"/>
    </location>
</feature>
<proteinExistence type="inferred from homology"/>
<keyword evidence="10 14" id="KW-1133">Transmembrane helix</keyword>
<feature type="binding site" evidence="16">
    <location>
        <position position="176"/>
    </location>
    <ligand>
        <name>Zn(2+)</name>
        <dbReference type="ChEBI" id="CHEBI:29105"/>
        <note>catalytic</note>
    </ligand>
</feature>
<dbReference type="Pfam" id="PF00571">
    <property type="entry name" value="CBS"/>
    <property type="match status" value="2"/>
</dbReference>
<evidence type="ECO:0000256" key="10">
    <source>
        <dbReference type="ARBA" id="ARBA00022989"/>
    </source>
</evidence>
<keyword evidence="4 14" id="KW-0645">Protease</keyword>
<keyword evidence="7" id="KW-0677">Repeat</keyword>
<keyword evidence="6 14" id="KW-0479">Metal-binding</keyword>
<dbReference type="PIRSF" id="PIRSF006404">
    <property type="entry name" value="UCP006404_Pept_M50_CBS"/>
    <property type="match status" value="1"/>
</dbReference>
<keyword evidence="12 17" id="KW-0129">CBS domain</keyword>
<comment type="subcellular location">
    <subcellularLocation>
        <location evidence="1 14">Cell membrane</location>
        <topology evidence="1 14">Multi-pass membrane protein</topology>
    </subcellularLocation>
</comment>
<evidence type="ECO:0000256" key="16">
    <source>
        <dbReference type="PIRSR" id="PIRSR006404-2"/>
    </source>
</evidence>
<evidence type="ECO:0000256" key="17">
    <source>
        <dbReference type="PROSITE-ProRule" id="PRU00703"/>
    </source>
</evidence>
<dbReference type="PROSITE" id="PS51371">
    <property type="entry name" value="CBS"/>
    <property type="match status" value="2"/>
</dbReference>
<feature type="transmembrane region" description="Helical" evidence="14">
    <location>
        <begin position="60"/>
        <end position="78"/>
    </location>
</feature>
<feature type="transmembrane region" description="Helical" evidence="14">
    <location>
        <begin position="120"/>
        <end position="143"/>
    </location>
</feature>
<keyword evidence="8 14" id="KW-0378">Hydrolase</keyword>
<dbReference type="AlphaFoldDB" id="A0A1I4GB27"/>
<evidence type="ECO:0000256" key="7">
    <source>
        <dbReference type="ARBA" id="ARBA00022737"/>
    </source>
</evidence>
<dbReference type="InterPro" id="IPR016483">
    <property type="entry name" value="UCP006404_Pept_M50_CBS"/>
</dbReference>
<dbReference type="GO" id="GO:0006508">
    <property type="term" value="P:proteolysis"/>
    <property type="evidence" value="ECO:0007669"/>
    <property type="project" value="UniProtKB-KW"/>
</dbReference>
<feature type="transmembrane region" description="Helical" evidence="14">
    <location>
        <begin position="205"/>
        <end position="231"/>
    </location>
</feature>
<feature type="domain" description="CBS" evidence="18">
    <location>
        <begin position="253"/>
        <end position="310"/>
    </location>
</feature>
<feature type="transmembrane region" description="Helical" evidence="14">
    <location>
        <begin position="150"/>
        <end position="170"/>
    </location>
</feature>
<keyword evidence="20" id="KW-1185">Reference proteome</keyword>
<evidence type="ECO:0000256" key="1">
    <source>
        <dbReference type="ARBA" id="ARBA00004651"/>
    </source>
</evidence>
<dbReference type="PANTHER" id="PTHR39188">
    <property type="entry name" value="MEMBRANE-ASSOCIATED ZINC METALLOPROTEASE M50B"/>
    <property type="match status" value="1"/>
</dbReference>
<dbReference type="Proteomes" id="UP000199607">
    <property type="component" value="Unassembled WGS sequence"/>
</dbReference>
<dbReference type="PANTHER" id="PTHR39188:SF3">
    <property type="entry name" value="STAGE IV SPORULATION PROTEIN FB"/>
    <property type="match status" value="1"/>
</dbReference>
<evidence type="ECO:0000256" key="14">
    <source>
        <dbReference type="PIRNR" id="PIRNR006404"/>
    </source>
</evidence>
<feature type="binding site" evidence="16">
    <location>
        <position position="83"/>
    </location>
    <ligand>
        <name>Zn(2+)</name>
        <dbReference type="ChEBI" id="CHEBI:29105"/>
        <note>catalytic</note>
    </ligand>
</feature>
<reference evidence="20" key="1">
    <citation type="submission" date="2016-10" db="EMBL/GenBank/DDBJ databases">
        <authorList>
            <person name="Varghese N."/>
            <person name="Submissions S."/>
        </authorList>
    </citation>
    <scope>NUCLEOTIDE SEQUENCE [LARGE SCALE GENOMIC DNA]</scope>
    <source>
        <strain evidence="20">CGMCC 1.7738</strain>
    </source>
</reference>
<dbReference type="CDD" id="cd04801">
    <property type="entry name" value="CBS_pair_peptidase_M50"/>
    <property type="match status" value="1"/>
</dbReference>
<dbReference type="InterPro" id="IPR008915">
    <property type="entry name" value="Peptidase_M50"/>
</dbReference>
<dbReference type="GO" id="GO:0005886">
    <property type="term" value="C:plasma membrane"/>
    <property type="evidence" value="ECO:0007669"/>
    <property type="project" value="UniProtKB-SubCell"/>
</dbReference>
<evidence type="ECO:0000256" key="13">
    <source>
        <dbReference type="ARBA" id="ARBA00023136"/>
    </source>
</evidence>
<dbReference type="EMBL" id="FOTC01000003">
    <property type="protein sequence ID" value="SFL27268.1"/>
    <property type="molecule type" value="Genomic_DNA"/>
</dbReference>
<evidence type="ECO:0000256" key="9">
    <source>
        <dbReference type="ARBA" id="ARBA00022833"/>
    </source>
</evidence>
<dbReference type="SUPFAM" id="SSF54631">
    <property type="entry name" value="CBS-domain pair"/>
    <property type="match status" value="1"/>
</dbReference>
<dbReference type="GO" id="GO:0008237">
    <property type="term" value="F:metallopeptidase activity"/>
    <property type="evidence" value="ECO:0007669"/>
    <property type="project" value="UniProtKB-UniRule"/>
</dbReference>
<protein>
    <recommendedName>
        <fullName evidence="14">Zinc metalloprotease</fullName>
    </recommendedName>
</protein>
<evidence type="ECO:0000256" key="11">
    <source>
        <dbReference type="ARBA" id="ARBA00023049"/>
    </source>
</evidence>
<evidence type="ECO:0000256" key="12">
    <source>
        <dbReference type="ARBA" id="ARBA00023122"/>
    </source>
</evidence>
<evidence type="ECO:0000256" key="5">
    <source>
        <dbReference type="ARBA" id="ARBA00022692"/>
    </source>
</evidence>
<organism evidence="19 20">
    <name type="scientific">Halogranum rubrum</name>
    <dbReference type="NCBI Taxonomy" id="553466"/>
    <lineage>
        <taxon>Archaea</taxon>
        <taxon>Methanobacteriati</taxon>
        <taxon>Methanobacteriota</taxon>
        <taxon>Stenosarchaea group</taxon>
        <taxon>Halobacteria</taxon>
        <taxon>Halobacteriales</taxon>
        <taxon>Haloferacaceae</taxon>
    </lineage>
</organism>
<dbReference type="InterPro" id="IPR046342">
    <property type="entry name" value="CBS_dom_sf"/>
</dbReference>
<feature type="transmembrane region" description="Helical" evidence="14">
    <location>
        <begin position="12"/>
        <end position="31"/>
    </location>
</feature>
<name>A0A1I4GB27_9EURY</name>
<evidence type="ECO:0000259" key="18">
    <source>
        <dbReference type="PROSITE" id="PS51371"/>
    </source>
</evidence>
<evidence type="ECO:0000256" key="4">
    <source>
        <dbReference type="ARBA" id="ARBA00022670"/>
    </source>
</evidence>
<keyword evidence="11 14" id="KW-0482">Metalloprotease</keyword>
<keyword evidence="9 14" id="KW-0862">Zinc</keyword>
<dbReference type="RefSeq" id="WP_089870336.1">
    <property type="nucleotide sequence ID" value="NZ_FOTC01000003.1"/>
</dbReference>
<dbReference type="SMART" id="SM00116">
    <property type="entry name" value="CBS"/>
    <property type="match status" value="2"/>
</dbReference>
<dbReference type="Gene3D" id="3.10.580.10">
    <property type="entry name" value="CBS-domain"/>
    <property type="match status" value="2"/>
</dbReference>
<evidence type="ECO:0000256" key="2">
    <source>
        <dbReference type="ARBA" id="ARBA00007931"/>
    </source>
</evidence>
<dbReference type="STRING" id="553466.SAMN04487950_3168"/>
<evidence type="ECO:0000256" key="15">
    <source>
        <dbReference type="PIRSR" id="PIRSR006404-1"/>
    </source>
</evidence>
<keyword evidence="13 14" id="KW-0472">Membrane</keyword>
<gene>
    <name evidence="19" type="ORF">SAMN04487950_3168</name>
</gene>
<dbReference type="Pfam" id="PF02163">
    <property type="entry name" value="Peptidase_M50"/>
    <property type="match status" value="2"/>
</dbReference>
<evidence type="ECO:0000256" key="6">
    <source>
        <dbReference type="ARBA" id="ARBA00022723"/>
    </source>
</evidence>
<evidence type="ECO:0000256" key="8">
    <source>
        <dbReference type="ARBA" id="ARBA00022801"/>
    </source>
</evidence>
<dbReference type="CDD" id="cd06164">
    <property type="entry name" value="S2P-M50_SpoIVFB_CBS"/>
    <property type="match status" value="1"/>
</dbReference>
<evidence type="ECO:0000256" key="3">
    <source>
        <dbReference type="ARBA" id="ARBA00022475"/>
    </source>
</evidence>
<dbReference type="GO" id="GO:0046872">
    <property type="term" value="F:metal ion binding"/>
    <property type="evidence" value="ECO:0007669"/>
    <property type="project" value="UniProtKB-UniRule"/>
</dbReference>
<keyword evidence="5 14" id="KW-0812">Transmembrane</keyword>